<feature type="region of interest" description="Disordered" evidence="1">
    <location>
        <begin position="1"/>
        <end position="63"/>
    </location>
</feature>
<evidence type="ECO:0000313" key="3">
    <source>
        <dbReference type="Proteomes" id="UP000610594"/>
    </source>
</evidence>
<name>A0ABX0MY13_9BURK</name>
<accession>A0ABX0MY13</accession>
<keyword evidence="3" id="KW-1185">Reference proteome</keyword>
<dbReference type="RefSeq" id="WP_167239533.1">
    <property type="nucleotide sequence ID" value="NZ_WHJF01000089.1"/>
</dbReference>
<evidence type="ECO:0000313" key="2">
    <source>
        <dbReference type="EMBL" id="NHZ65590.1"/>
    </source>
</evidence>
<reference evidence="2 3" key="1">
    <citation type="submission" date="2019-10" db="EMBL/GenBank/DDBJ databases">
        <title>Taxonomy of Antarctic Massilia spp.: description of Massilia rubra sp. nov., Massilia aquatica sp. nov., Massilia mucilaginosa sp. nov., Massilia frigida sp. nov. isolated from streams, lakes and regoliths.</title>
        <authorList>
            <person name="Holochova P."/>
            <person name="Sedlacek I."/>
            <person name="Kralova S."/>
            <person name="Maslanova I."/>
            <person name="Busse H.-J."/>
            <person name="Stankova E."/>
            <person name="Vrbovska V."/>
            <person name="Kovarovic V."/>
            <person name="Bartak M."/>
            <person name="Svec P."/>
            <person name="Pantucek R."/>
        </authorList>
    </citation>
    <scope>NUCLEOTIDE SEQUENCE [LARGE SCALE GENOMIC DNA]</scope>
    <source>
        <strain evidence="2 3">CCM 8694</strain>
    </source>
</reference>
<gene>
    <name evidence="2" type="ORF">F1735_25375</name>
</gene>
<comment type="caution">
    <text evidence="2">The sequence shown here is derived from an EMBL/GenBank/DDBJ whole genome shotgun (WGS) entry which is preliminary data.</text>
</comment>
<evidence type="ECO:0000256" key="1">
    <source>
        <dbReference type="SAM" id="MobiDB-lite"/>
    </source>
</evidence>
<protein>
    <submittedName>
        <fullName evidence="2">Uncharacterized protein</fullName>
    </submittedName>
</protein>
<feature type="compositionally biased region" description="Basic and acidic residues" evidence="1">
    <location>
        <begin position="48"/>
        <end position="63"/>
    </location>
</feature>
<dbReference type="EMBL" id="WHJF01000089">
    <property type="protein sequence ID" value="NHZ65590.1"/>
    <property type="molecule type" value="Genomic_DNA"/>
</dbReference>
<proteinExistence type="predicted"/>
<sequence>MHQPGPAIEVAQAPGPVDHESAGMDLHGARRTKRTGFASRSAWMKQGPEQREVEPERVVRGGR</sequence>
<organism evidence="2 3">
    <name type="scientific">Massilia genomosp. 1</name>
    <dbReference type="NCBI Taxonomy" id="2609280"/>
    <lineage>
        <taxon>Bacteria</taxon>
        <taxon>Pseudomonadati</taxon>
        <taxon>Pseudomonadota</taxon>
        <taxon>Betaproteobacteria</taxon>
        <taxon>Burkholderiales</taxon>
        <taxon>Oxalobacteraceae</taxon>
        <taxon>Telluria group</taxon>
        <taxon>Massilia</taxon>
    </lineage>
</organism>
<dbReference type="Proteomes" id="UP000610594">
    <property type="component" value="Unassembled WGS sequence"/>
</dbReference>